<evidence type="ECO:0000256" key="5">
    <source>
        <dbReference type="SAM" id="MobiDB-lite"/>
    </source>
</evidence>
<organism evidence="7 8">
    <name type="scientific">Candidatus Phaeomarinibacter ectocarpi</name>
    <dbReference type="NCBI Taxonomy" id="1458461"/>
    <lineage>
        <taxon>Bacteria</taxon>
        <taxon>Pseudomonadati</taxon>
        <taxon>Pseudomonadota</taxon>
        <taxon>Alphaproteobacteria</taxon>
        <taxon>Hyphomicrobiales</taxon>
        <taxon>Parvibaculaceae</taxon>
        <taxon>Candidatus Phaeomarinibacter</taxon>
    </lineage>
</organism>
<proteinExistence type="predicted"/>
<dbReference type="GO" id="GO:0000976">
    <property type="term" value="F:transcription cis-regulatory region binding"/>
    <property type="evidence" value="ECO:0007669"/>
    <property type="project" value="TreeGrafter"/>
</dbReference>
<dbReference type="OrthoDB" id="2356263at2"/>
<evidence type="ECO:0000313" key="8">
    <source>
        <dbReference type="Proteomes" id="UP000032160"/>
    </source>
</evidence>
<dbReference type="InterPro" id="IPR001647">
    <property type="entry name" value="HTH_TetR"/>
</dbReference>
<evidence type="ECO:0000256" key="3">
    <source>
        <dbReference type="ARBA" id="ARBA00023163"/>
    </source>
</evidence>
<sequence length="216" mass="24404">MVRDDSKSENAASAKSGGTARSKKREETSARIVHAARQSFAKRGFHGTSTRDIASVAGTNQGLITYHFGTKDVLWRAAADNLFEEIGERLFDRLTQPQSADERENARESIREFVRFSAEYPEFFWLMVDEGKNADERLDWLISTHLRPRFEALSDYMLNALGYAEEDLPHVYYTLAGAASLIFAVAPECRQLTGIDPLKKETVERHADFVARLIIT</sequence>
<dbReference type="PROSITE" id="PS50977">
    <property type="entry name" value="HTH_TETR_2"/>
    <property type="match status" value="1"/>
</dbReference>
<evidence type="ECO:0000256" key="2">
    <source>
        <dbReference type="ARBA" id="ARBA00023125"/>
    </source>
</evidence>
<dbReference type="PANTHER" id="PTHR30055:SF234">
    <property type="entry name" value="HTH-TYPE TRANSCRIPTIONAL REGULATOR BETI"/>
    <property type="match status" value="1"/>
</dbReference>
<dbReference type="KEGG" id="pect:BN1012_Phect174"/>
<dbReference type="InterPro" id="IPR050109">
    <property type="entry name" value="HTH-type_TetR-like_transc_reg"/>
</dbReference>
<name>X5M635_9HYPH</name>
<keyword evidence="3" id="KW-0804">Transcription</keyword>
<evidence type="ECO:0000313" key="7">
    <source>
        <dbReference type="EMBL" id="CDO58388.1"/>
    </source>
</evidence>
<gene>
    <name evidence="7" type="ORF">BN1012_Phect174</name>
</gene>
<feature type="domain" description="HTH tetR-type" evidence="6">
    <location>
        <begin position="26"/>
        <end position="86"/>
    </location>
</feature>
<evidence type="ECO:0000256" key="4">
    <source>
        <dbReference type="PROSITE-ProRule" id="PRU00335"/>
    </source>
</evidence>
<reference evidence="7 8" key="1">
    <citation type="journal article" date="2014" name="Front. Genet.">
        <title>Genome and metabolic network of "Candidatus Phaeomarinobacter ectocarpi" Ec32, a new candidate genus of Alphaproteobacteria frequently associated with brown algae.</title>
        <authorList>
            <person name="Dittami S.M."/>
            <person name="Barbeyron T."/>
            <person name="Boyen C."/>
            <person name="Cambefort J."/>
            <person name="Collet G."/>
            <person name="Delage L."/>
            <person name="Gobet A."/>
            <person name="Groisillier A."/>
            <person name="Leblanc C."/>
            <person name="Michel G."/>
            <person name="Scornet D."/>
            <person name="Siegel A."/>
            <person name="Tapia J.E."/>
            <person name="Tonon T."/>
        </authorList>
    </citation>
    <scope>NUCLEOTIDE SEQUENCE [LARGE SCALE GENOMIC DNA]</scope>
    <source>
        <strain evidence="7 8">Ec32</strain>
    </source>
</reference>
<dbReference type="PANTHER" id="PTHR30055">
    <property type="entry name" value="HTH-TYPE TRANSCRIPTIONAL REGULATOR RUTR"/>
    <property type="match status" value="1"/>
</dbReference>
<dbReference type="Gene3D" id="1.10.357.10">
    <property type="entry name" value="Tetracycline Repressor, domain 2"/>
    <property type="match status" value="1"/>
</dbReference>
<dbReference type="PATRIC" id="fig|1458461.3.peg.174"/>
<keyword evidence="1" id="KW-0805">Transcription regulation</keyword>
<dbReference type="PRINTS" id="PR00455">
    <property type="entry name" value="HTHTETR"/>
</dbReference>
<dbReference type="RefSeq" id="WP_043949353.1">
    <property type="nucleotide sequence ID" value="NZ_HG966617.1"/>
</dbReference>
<dbReference type="InterPro" id="IPR009057">
    <property type="entry name" value="Homeodomain-like_sf"/>
</dbReference>
<dbReference type="Pfam" id="PF00440">
    <property type="entry name" value="TetR_N"/>
    <property type="match status" value="1"/>
</dbReference>
<accession>X5M635</accession>
<dbReference type="InterPro" id="IPR036271">
    <property type="entry name" value="Tet_transcr_reg_TetR-rel_C_sf"/>
</dbReference>
<dbReference type="Proteomes" id="UP000032160">
    <property type="component" value="Chromosome I"/>
</dbReference>
<feature type="region of interest" description="Disordered" evidence="5">
    <location>
        <begin position="1"/>
        <end position="30"/>
    </location>
</feature>
<feature type="DNA-binding region" description="H-T-H motif" evidence="4">
    <location>
        <begin position="49"/>
        <end position="68"/>
    </location>
</feature>
<dbReference type="HOGENOM" id="CLU_069356_1_3_5"/>
<dbReference type="SUPFAM" id="SSF46689">
    <property type="entry name" value="Homeodomain-like"/>
    <property type="match status" value="1"/>
</dbReference>
<evidence type="ECO:0000256" key="1">
    <source>
        <dbReference type="ARBA" id="ARBA00023015"/>
    </source>
</evidence>
<dbReference type="GO" id="GO:0003700">
    <property type="term" value="F:DNA-binding transcription factor activity"/>
    <property type="evidence" value="ECO:0007669"/>
    <property type="project" value="TreeGrafter"/>
</dbReference>
<dbReference type="EMBL" id="HG966617">
    <property type="protein sequence ID" value="CDO58388.1"/>
    <property type="molecule type" value="Genomic_DNA"/>
</dbReference>
<dbReference type="AlphaFoldDB" id="X5M635"/>
<protein>
    <submittedName>
        <fullName evidence="7">Transcriptional regulator, TetR family</fullName>
    </submittedName>
</protein>
<keyword evidence="2 4" id="KW-0238">DNA-binding</keyword>
<evidence type="ECO:0000259" key="6">
    <source>
        <dbReference type="PROSITE" id="PS50977"/>
    </source>
</evidence>
<dbReference type="STRING" id="1458461.BN1012_Phect174"/>
<keyword evidence="8" id="KW-1185">Reference proteome</keyword>
<dbReference type="SUPFAM" id="SSF48498">
    <property type="entry name" value="Tetracyclin repressor-like, C-terminal domain"/>
    <property type="match status" value="1"/>
</dbReference>